<organism evidence="1 2">
    <name type="scientific">Araneus ventricosus</name>
    <name type="common">Orbweaver spider</name>
    <name type="synonym">Epeira ventricosa</name>
    <dbReference type="NCBI Taxonomy" id="182803"/>
    <lineage>
        <taxon>Eukaryota</taxon>
        <taxon>Metazoa</taxon>
        <taxon>Ecdysozoa</taxon>
        <taxon>Arthropoda</taxon>
        <taxon>Chelicerata</taxon>
        <taxon>Arachnida</taxon>
        <taxon>Araneae</taxon>
        <taxon>Araneomorphae</taxon>
        <taxon>Entelegynae</taxon>
        <taxon>Araneoidea</taxon>
        <taxon>Araneidae</taxon>
        <taxon>Araneus</taxon>
    </lineage>
</organism>
<gene>
    <name evidence="1" type="ORF">AVEN_129913_1</name>
</gene>
<proteinExistence type="predicted"/>
<keyword evidence="2" id="KW-1185">Reference proteome</keyword>
<sequence>MSTVQCDASFHKKRCEHGICPHWCAMQHYTRRVMICTTLSSSCRGNLSHSSVSGRAPCLSNRCSSRNACRNKGMRRRSVSARTPCLSNRCSSRNACRNRGMGRRSISAQMSSIRQLNLSRKTFI</sequence>
<dbReference type="Proteomes" id="UP000499080">
    <property type="component" value="Unassembled WGS sequence"/>
</dbReference>
<evidence type="ECO:0000313" key="2">
    <source>
        <dbReference type="Proteomes" id="UP000499080"/>
    </source>
</evidence>
<name>A0A4Y2JRM9_ARAVE</name>
<evidence type="ECO:0000313" key="1">
    <source>
        <dbReference type="EMBL" id="GBM92624.1"/>
    </source>
</evidence>
<reference evidence="1 2" key="1">
    <citation type="journal article" date="2019" name="Sci. Rep.">
        <title>Orb-weaving spider Araneus ventricosus genome elucidates the spidroin gene catalogue.</title>
        <authorList>
            <person name="Kono N."/>
            <person name="Nakamura H."/>
            <person name="Ohtoshi R."/>
            <person name="Moran D.A.P."/>
            <person name="Shinohara A."/>
            <person name="Yoshida Y."/>
            <person name="Fujiwara M."/>
            <person name="Mori M."/>
            <person name="Tomita M."/>
            <person name="Arakawa K."/>
        </authorList>
    </citation>
    <scope>NUCLEOTIDE SEQUENCE [LARGE SCALE GENOMIC DNA]</scope>
</reference>
<comment type="caution">
    <text evidence="1">The sequence shown here is derived from an EMBL/GenBank/DDBJ whole genome shotgun (WGS) entry which is preliminary data.</text>
</comment>
<dbReference type="EMBL" id="BGPR01003805">
    <property type="protein sequence ID" value="GBM92624.1"/>
    <property type="molecule type" value="Genomic_DNA"/>
</dbReference>
<dbReference type="AlphaFoldDB" id="A0A4Y2JRM9"/>
<accession>A0A4Y2JRM9</accession>
<protein>
    <submittedName>
        <fullName evidence="1">Uncharacterized protein</fullName>
    </submittedName>
</protein>